<evidence type="ECO:0000256" key="2">
    <source>
        <dbReference type="ARBA" id="ARBA00023239"/>
    </source>
</evidence>
<dbReference type="NCBIfam" id="NF006013">
    <property type="entry name" value="PRK08150.1"/>
    <property type="match status" value="1"/>
</dbReference>
<dbReference type="RefSeq" id="WP_085486475.1">
    <property type="nucleotide sequence ID" value="NZ_FXAT01000006.1"/>
</dbReference>
<dbReference type="EMBL" id="FXAT01000006">
    <property type="protein sequence ID" value="SMG54420.1"/>
    <property type="molecule type" value="Genomic_DNA"/>
</dbReference>
<comment type="similarity">
    <text evidence="1 3">Belongs to the enoyl-CoA hydratase/isomerase family.</text>
</comment>
<dbReference type="Pfam" id="PF00378">
    <property type="entry name" value="ECH_1"/>
    <property type="match status" value="1"/>
</dbReference>
<dbReference type="STRING" id="1515439.SAMN06265784_106382"/>
<organism evidence="4 5">
    <name type="scientific">Paraburkholderia susongensis</name>
    <dbReference type="NCBI Taxonomy" id="1515439"/>
    <lineage>
        <taxon>Bacteria</taxon>
        <taxon>Pseudomonadati</taxon>
        <taxon>Pseudomonadota</taxon>
        <taxon>Betaproteobacteria</taxon>
        <taxon>Burkholderiales</taxon>
        <taxon>Burkholderiaceae</taxon>
        <taxon>Paraburkholderia</taxon>
    </lineage>
</organism>
<dbReference type="InterPro" id="IPR014748">
    <property type="entry name" value="Enoyl-CoA_hydra_C"/>
</dbReference>
<name>A0A1X7LL89_9BURK</name>
<dbReference type="GO" id="GO:0016829">
    <property type="term" value="F:lyase activity"/>
    <property type="evidence" value="ECO:0007669"/>
    <property type="project" value="UniProtKB-KW"/>
</dbReference>
<dbReference type="PANTHER" id="PTHR11941">
    <property type="entry name" value="ENOYL-COA HYDRATASE-RELATED"/>
    <property type="match status" value="1"/>
</dbReference>
<evidence type="ECO:0000313" key="5">
    <source>
        <dbReference type="Proteomes" id="UP000193228"/>
    </source>
</evidence>
<dbReference type="CDD" id="cd06558">
    <property type="entry name" value="crotonase-like"/>
    <property type="match status" value="1"/>
</dbReference>
<dbReference type="InterPro" id="IPR029045">
    <property type="entry name" value="ClpP/crotonase-like_dom_sf"/>
</dbReference>
<gene>
    <name evidence="4" type="ORF">SAMN06265784_106382</name>
</gene>
<dbReference type="Proteomes" id="UP000193228">
    <property type="component" value="Unassembled WGS sequence"/>
</dbReference>
<dbReference type="OrthoDB" id="9807606at2"/>
<dbReference type="GO" id="GO:0006635">
    <property type="term" value="P:fatty acid beta-oxidation"/>
    <property type="evidence" value="ECO:0007669"/>
    <property type="project" value="TreeGrafter"/>
</dbReference>
<keyword evidence="2" id="KW-0456">Lyase</keyword>
<dbReference type="InterPro" id="IPR001753">
    <property type="entry name" value="Enoyl-CoA_hydra/iso"/>
</dbReference>
<evidence type="ECO:0000313" key="4">
    <source>
        <dbReference type="EMBL" id="SMG54420.1"/>
    </source>
</evidence>
<dbReference type="PROSITE" id="PS00166">
    <property type="entry name" value="ENOYL_COA_HYDRATASE"/>
    <property type="match status" value="1"/>
</dbReference>
<evidence type="ECO:0000256" key="3">
    <source>
        <dbReference type="RuleBase" id="RU003707"/>
    </source>
</evidence>
<accession>A0A1X7LL89</accession>
<dbReference type="SUPFAM" id="SSF52096">
    <property type="entry name" value="ClpP/crotonase"/>
    <property type="match status" value="1"/>
</dbReference>
<dbReference type="Gene3D" id="3.90.226.10">
    <property type="entry name" value="2-enoyl-CoA Hydratase, Chain A, domain 1"/>
    <property type="match status" value="1"/>
</dbReference>
<keyword evidence="5" id="KW-1185">Reference proteome</keyword>
<proteinExistence type="inferred from homology"/>
<protein>
    <submittedName>
        <fullName evidence="4">Enoyl-CoA hydratase/carnithine racemase</fullName>
    </submittedName>
</protein>
<dbReference type="PANTHER" id="PTHR11941:SF54">
    <property type="entry name" value="ENOYL-COA HYDRATASE, MITOCHONDRIAL"/>
    <property type="match status" value="1"/>
</dbReference>
<evidence type="ECO:0000256" key="1">
    <source>
        <dbReference type="ARBA" id="ARBA00005254"/>
    </source>
</evidence>
<dbReference type="AlphaFoldDB" id="A0A1X7LL89"/>
<reference evidence="5" key="1">
    <citation type="submission" date="2017-04" db="EMBL/GenBank/DDBJ databases">
        <authorList>
            <person name="Varghese N."/>
            <person name="Submissions S."/>
        </authorList>
    </citation>
    <scope>NUCLEOTIDE SEQUENCE [LARGE SCALE GENOMIC DNA]</scope>
    <source>
        <strain evidence="5">LMG 29540</strain>
    </source>
</reference>
<dbReference type="Gene3D" id="1.10.12.10">
    <property type="entry name" value="Lyase 2-enoyl-coa Hydratase, Chain A, domain 2"/>
    <property type="match status" value="1"/>
</dbReference>
<sequence>MDNHLIKVSRKNNVLLVGLDRPEKRNAMPKAMMLGLRDIFSSIPDDVGAAVLYSTSQHFCSGLDLTEVKGQSVIDCFHFFREWHEVFHLIQFGKIPVIAAISGAAIGAGLEMATACHIRVVDETAYFSLPEGARGLYVDVGASVRFPRLAGTALMMDMMLTGRPLPAEESVSRGVAQYLVPTGTAVDKAVELAAIAARNLPMTNHAIIHALPRIVEQGQDEGLYTEALIASVVQSGPETAVRMNAFLNRKKSEAR</sequence>
<dbReference type="InterPro" id="IPR018376">
    <property type="entry name" value="Enoyl-CoA_hyd/isom_CS"/>
</dbReference>